<dbReference type="HOGENOM" id="CLU_001650_10_0_1"/>
<comment type="caution">
    <text evidence="2">The sequence shown here is derived from an EMBL/GenBank/DDBJ whole genome shotgun (WGS) entry which is preliminary data.</text>
</comment>
<dbReference type="InterPro" id="IPR043502">
    <property type="entry name" value="DNA/RNA_pol_sf"/>
</dbReference>
<dbReference type="EMBL" id="CAGI01000176">
    <property type="protein sequence ID" value="CCF52644.1"/>
    <property type="molecule type" value="Genomic_DNA"/>
</dbReference>
<dbReference type="Proteomes" id="UP000006174">
    <property type="component" value="Unassembled WGS sequence"/>
</dbReference>
<evidence type="ECO:0000313" key="2">
    <source>
        <dbReference type="EMBL" id="CCF52644.1"/>
    </source>
</evidence>
<dbReference type="Pfam" id="PF07727">
    <property type="entry name" value="RVT_2"/>
    <property type="match status" value="1"/>
</dbReference>
<name>I2G0F1_USTHO</name>
<proteinExistence type="predicted"/>
<sequence>LHNLIVTKHLDRPTWVSGARPLTVDSIDITQAYLNTNLHHDVYLKLPEGVEVLAGKVYKLLKSLYGLKQSGQEWHKELDAHLQWQGFFPLLNVPCMYLRGVGASQVIIAVNVDDMLIVSPQRDQVDQTKKAIINRWKITNNGPATEFLKIKITQDQEKRTIDLDQCMYIREIIREWIQLHKKTWTPMVCTPSKASPEEEIDSKLKVKYLVLVGKLLWISNTI</sequence>
<dbReference type="STRING" id="1128400.I2G0F1"/>
<accession>I2G0F1</accession>
<dbReference type="SUPFAM" id="SSF56672">
    <property type="entry name" value="DNA/RNA polymerases"/>
    <property type="match status" value="1"/>
</dbReference>
<gene>
    <name evidence="2" type="ORF">UHOR_15579</name>
</gene>
<keyword evidence="3" id="KW-1185">Reference proteome</keyword>
<feature type="domain" description="Reverse transcriptase Ty1/copia-type" evidence="1">
    <location>
        <begin position="23"/>
        <end position="176"/>
    </location>
</feature>
<organism evidence="2 3">
    <name type="scientific">Ustilago hordei</name>
    <name type="common">Barley covered smut fungus</name>
    <dbReference type="NCBI Taxonomy" id="120017"/>
    <lineage>
        <taxon>Eukaryota</taxon>
        <taxon>Fungi</taxon>
        <taxon>Dikarya</taxon>
        <taxon>Basidiomycota</taxon>
        <taxon>Ustilaginomycotina</taxon>
        <taxon>Ustilaginomycetes</taxon>
        <taxon>Ustilaginales</taxon>
        <taxon>Ustilaginaceae</taxon>
        <taxon>Ustilago</taxon>
    </lineage>
</organism>
<reference evidence="2 3" key="1">
    <citation type="journal article" date="2012" name="Plant Cell">
        <title>Genome comparison of barley and maize smut fungi reveals targeted loss of RNA silencing components and species-specific presence of transposable elements.</title>
        <authorList>
            <person name="Laurie J.D."/>
            <person name="Ali S."/>
            <person name="Linning R."/>
            <person name="Mannhaupt G."/>
            <person name="Wong P."/>
            <person name="Gueldener U."/>
            <person name="Muensterkoetter M."/>
            <person name="Moore R."/>
            <person name="Kahmann R."/>
            <person name="Bakkeren G."/>
            <person name="Schirawski J."/>
        </authorList>
    </citation>
    <scope>NUCLEOTIDE SEQUENCE [LARGE SCALE GENOMIC DNA]</scope>
    <source>
        <strain evidence="3">Uh4875-4</strain>
    </source>
</reference>
<protein>
    <submittedName>
        <fullName evidence="2">Conserved uncharacterized protein (C-terminal)</fullName>
    </submittedName>
</protein>
<dbReference type="eggNOG" id="KOG0017">
    <property type="taxonomic scope" value="Eukaryota"/>
</dbReference>
<dbReference type="InterPro" id="IPR013103">
    <property type="entry name" value="RVT_2"/>
</dbReference>
<evidence type="ECO:0000259" key="1">
    <source>
        <dbReference type="Pfam" id="PF07727"/>
    </source>
</evidence>
<evidence type="ECO:0000313" key="3">
    <source>
        <dbReference type="Proteomes" id="UP000006174"/>
    </source>
</evidence>
<dbReference type="AlphaFoldDB" id="I2G0F1"/>
<feature type="non-terminal residue" evidence="2">
    <location>
        <position position="1"/>
    </location>
</feature>